<dbReference type="EMBL" id="JBHTLP010000002">
    <property type="protein sequence ID" value="MFD1140755.1"/>
    <property type="molecule type" value="Genomic_DNA"/>
</dbReference>
<name>A0ABW3QBX5_9BACT</name>
<proteinExistence type="predicted"/>
<protein>
    <submittedName>
        <fullName evidence="2">Uncharacterized protein</fullName>
    </submittedName>
</protein>
<keyword evidence="3" id="KW-1185">Reference proteome</keyword>
<comment type="caution">
    <text evidence="2">The sequence shown here is derived from an EMBL/GenBank/DDBJ whole genome shotgun (WGS) entry which is preliminary data.</text>
</comment>
<organism evidence="2 3">
    <name type="scientific">Larkinella insperata</name>
    <dbReference type="NCBI Taxonomy" id="332158"/>
    <lineage>
        <taxon>Bacteria</taxon>
        <taxon>Pseudomonadati</taxon>
        <taxon>Bacteroidota</taxon>
        <taxon>Cytophagia</taxon>
        <taxon>Cytophagales</taxon>
        <taxon>Spirosomataceae</taxon>
        <taxon>Larkinella</taxon>
    </lineage>
</organism>
<keyword evidence="1" id="KW-0732">Signal</keyword>
<gene>
    <name evidence="2" type="ORF">ACFQ4C_06535</name>
</gene>
<dbReference type="Proteomes" id="UP001597116">
    <property type="component" value="Unassembled WGS sequence"/>
</dbReference>
<evidence type="ECO:0000256" key="1">
    <source>
        <dbReference type="SAM" id="SignalP"/>
    </source>
</evidence>
<feature type="chain" id="PRO_5046479484" evidence="1">
    <location>
        <begin position="20"/>
        <end position="271"/>
    </location>
</feature>
<feature type="signal peptide" evidence="1">
    <location>
        <begin position="1"/>
        <end position="19"/>
    </location>
</feature>
<evidence type="ECO:0000313" key="2">
    <source>
        <dbReference type="EMBL" id="MFD1140755.1"/>
    </source>
</evidence>
<reference evidence="3" key="1">
    <citation type="journal article" date="2019" name="Int. J. Syst. Evol. Microbiol.">
        <title>The Global Catalogue of Microorganisms (GCM) 10K type strain sequencing project: providing services to taxonomists for standard genome sequencing and annotation.</title>
        <authorList>
            <consortium name="The Broad Institute Genomics Platform"/>
            <consortium name="The Broad Institute Genome Sequencing Center for Infectious Disease"/>
            <person name="Wu L."/>
            <person name="Ma J."/>
        </authorList>
    </citation>
    <scope>NUCLEOTIDE SEQUENCE [LARGE SCALE GENOMIC DNA]</scope>
    <source>
        <strain evidence="3">CCUG 55608</strain>
    </source>
</reference>
<evidence type="ECO:0000313" key="3">
    <source>
        <dbReference type="Proteomes" id="UP001597116"/>
    </source>
</evidence>
<accession>A0ABW3QBX5</accession>
<dbReference type="RefSeq" id="WP_265989112.1">
    <property type="nucleotide sequence ID" value="NZ_CP110973.1"/>
</dbReference>
<sequence length="271" mass="30297">MKRMISTALLSAGSLFALAQTPRTVSELHVGYVRETFHLRDLQASPIHYVANLNGGRLAYTRQTTKHQWRVEAQASRADLVAPSLGIRGIKFSPEQEQPLWLVPTLYRGSLGLEYRRVVRQTARRTTRLGVGLHDSFGYADGLALNTWAVNTASLHVLYQTRIVVGKKGAVAIDASIPVLAAVSRMPYGNVVSQPNRSEVAAFFDGTRLATVNRFVNPQVGVGYRFDASSRLAFRADYRYGWMRYTEPRVIRTAAHTASLSAVYKFQRQIR</sequence>